<evidence type="ECO:0000313" key="2">
    <source>
        <dbReference type="EMBL" id="KAK9824304.1"/>
    </source>
</evidence>
<proteinExistence type="predicted"/>
<evidence type="ECO:0000256" key="1">
    <source>
        <dbReference type="SAM" id="MobiDB-lite"/>
    </source>
</evidence>
<evidence type="ECO:0000313" key="3">
    <source>
        <dbReference type="Proteomes" id="UP001489004"/>
    </source>
</evidence>
<keyword evidence="3" id="KW-1185">Reference proteome</keyword>
<dbReference type="AlphaFoldDB" id="A0AAW1QSQ2"/>
<reference evidence="2 3" key="1">
    <citation type="journal article" date="2024" name="Nat. Commun.">
        <title>Phylogenomics reveals the evolutionary origins of lichenization in chlorophyte algae.</title>
        <authorList>
            <person name="Puginier C."/>
            <person name="Libourel C."/>
            <person name="Otte J."/>
            <person name="Skaloud P."/>
            <person name="Haon M."/>
            <person name="Grisel S."/>
            <person name="Petersen M."/>
            <person name="Berrin J.G."/>
            <person name="Delaux P.M."/>
            <person name="Dal Grande F."/>
            <person name="Keller J."/>
        </authorList>
    </citation>
    <scope>NUCLEOTIDE SEQUENCE [LARGE SCALE GENOMIC DNA]</scope>
    <source>
        <strain evidence="2 3">SAG 2043</strain>
    </source>
</reference>
<dbReference type="EMBL" id="JALJOR010000002">
    <property type="protein sequence ID" value="KAK9824304.1"/>
    <property type="molecule type" value="Genomic_DNA"/>
</dbReference>
<accession>A0AAW1QSQ2</accession>
<feature type="compositionally biased region" description="Polar residues" evidence="1">
    <location>
        <begin position="24"/>
        <end position="40"/>
    </location>
</feature>
<feature type="region of interest" description="Disordered" evidence="1">
    <location>
        <begin position="21"/>
        <end position="53"/>
    </location>
</feature>
<organism evidence="2 3">
    <name type="scientific">[Myrmecia] bisecta</name>
    <dbReference type="NCBI Taxonomy" id="41462"/>
    <lineage>
        <taxon>Eukaryota</taxon>
        <taxon>Viridiplantae</taxon>
        <taxon>Chlorophyta</taxon>
        <taxon>core chlorophytes</taxon>
        <taxon>Trebouxiophyceae</taxon>
        <taxon>Trebouxiales</taxon>
        <taxon>Trebouxiaceae</taxon>
        <taxon>Myrmecia</taxon>
    </lineage>
</organism>
<name>A0AAW1QSQ2_9CHLO</name>
<gene>
    <name evidence="2" type="ORF">WJX72_009295</name>
</gene>
<comment type="caution">
    <text evidence="2">The sequence shown here is derived from an EMBL/GenBank/DDBJ whole genome shotgun (WGS) entry which is preliminary data.</text>
</comment>
<dbReference type="Proteomes" id="UP001489004">
    <property type="component" value="Unassembled WGS sequence"/>
</dbReference>
<sequence length="104" mass="11052">MEQILINNHFKGRHPDIVTARGNIGSSRPTRPSCASNCSRSGCRAPGPSVSSVRRDGYCSVSTLQIVSGGGLLLRRDGLVAFFAQQDSCFAACNKHDVVCLPAC</sequence>
<protein>
    <submittedName>
        <fullName evidence="2">Uncharacterized protein</fullName>
    </submittedName>
</protein>